<keyword evidence="1" id="KW-0472">Membrane</keyword>
<dbReference type="EMBL" id="OX451739">
    <property type="protein sequence ID" value="CAI8609491.1"/>
    <property type="molecule type" value="Genomic_DNA"/>
</dbReference>
<protein>
    <recommendedName>
        <fullName evidence="2">Glycerol-3-phosphate acyltransferase RAM2/GPAT1-8 HAD-like domain-containing protein</fullName>
    </recommendedName>
</protein>
<keyword evidence="1" id="KW-1133">Transmembrane helix</keyword>
<dbReference type="EMBL" id="OX451736">
    <property type="protein sequence ID" value="CAI8591293.1"/>
    <property type="molecule type" value="Genomic_DNA"/>
</dbReference>
<evidence type="ECO:0000313" key="3">
    <source>
        <dbReference type="EMBL" id="CAI8591293.1"/>
    </source>
</evidence>
<organism evidence="4 7">
    <name type="scientific">Vicia faba</name>
    <name type="common">Broad bean</name>
    <name type="synonym">Faba vulgaris</name>
    <dbReference type="NCBI Taxonomy" id="3906"/>
    <lineage>
        <taxon>Eukaryota</taxon>
        <taxon>Viridiplantae</taxon>
        <taxon>Streptophyta</taxon>
        <taxon>Embryophyta</taxon>
        <taxon>Tracheophyta</taxon>
        <taxon>Spermatophyta</taxon>
        <taxon>Magnoliopsida</taxon>
        <taxon>eudicotyledons</taxon>
        <taxon>Gunneridae</taxon>
        <taxon>Pentapetalae</taxon>
        <taxon>rosids</taxon>
        <taxon>fabids</taxon>
        <taxon>Fabales</taxon>
        <taxon>Fabaceae</taxon>
        <taxon>Papilionoideae</taxon>
        <taxon>50 kb inversion clade</taxon>
        <taxon>NPAAA clade</taxon>
        <taxon>Hologalegina</taxon>
        <taxon>IRL clade</taxon>
        <taxon>Fabeae</taxon>
        <taxon>Vicia</taxon>
    </lineage>
</organism>
<feature type="transmembrane region" description="Helical" evidence="1">
    <location>
        <begin position="7"/>
        <end position="28"/>
    </location>
</feature>
<keyword evidence="7" id="KW-1185">Reference proteome</keyword>
<feature type="domain" description="Glycerol-3-phosphate acyltransferase RAM2/GPAT1-8 HAD-like" evidence="2">
    <location>
        <begin position="36"/>
        <end position="93"/>
    </location>
</feature>
<dbReference type="Proteomes" id="UP001157006">
    <property type="component" value="Chromosome 1L"/>
</dbReference>
<accession>A0AAV0ZRD0</accession>
<evidence type="ECO:0000259" key="2">
    <source>
        <dbReference type="Pfam" id="PF23270"/>
    </source>
</evidence>
<evidence type="ECO:0000256" key="1">
    <source>
        <dbReference type="SAM" id="Phobius"/>
    </source>
</evidence>
<evidence type="ECO:0000313" key="4">
    <source>
        <dbReference type="EMBL" id="CAI8599529.1"/>
    </source>
</evidence>
<dbReference type="Pfam" id="PF23270">
    <property type="entry name" value="HAD_RAM2_N"/>
    <property type="match status" value="1"/>
</dbReference>
<feature type="transmembrane region" description="Helical" evidence="1">
    <location>
        <begin position="40"/>
        <end position="58"/>
    </location>
</feature>
<dbReference type="Proteomes" id="UP001157006">
    <property type="component" value="Chromosome 2"/>
</dbReference>
<dbReference type="AlphaFoldDB" id="A0AAV0ZRD0"/>
<dbReference type="Proteomes" id="UP001157006">
    <property type="component" value="Chromosome 4"/>
</dbReference>
<dbReference type="InterPro" id="IPR056462">
    <property type="entry name" value="HAD_RAM2/GPAT1-8"/>
</dbReference>
<proteinExistence type="predicted"/>
<dbReference type="EMBL" id="OX451739">
    <property type="protein sequence ID" value="CAI8609302.1"/>
    <property type="molecule type" value="Genomic_DNA"/>
</dbReference>
<reference evidence="4 7" key="1">
    <citation type="submission" date="2023-01" db="EMBL/GenBank/DDBJ databases">
        <authorList>
            <person name="Kreplak J."/>
        </authorList>
    </citation>
    <scope>NUCLEOTIDE SEQUENCE [LARGE SCALE GENOMIC DNA]</scope>
</reference>
<dbReference type="EMBL" id="OX451737">
    <property type="protein sequence ID" value="CAI8599529.1"/>
    <property type="molecule type" value="Genomic_DNA"/>
</dbReference>
<sequence>MLAIWELGFDFFVLLNYIELIVLLTQWYWIGFGYDTGTELHAIGGYFTGCLTSSGLVVKNKALKEYFGDRKPDIGIGTSSLNHHLFFSSCKRNQAFINMSLKQYMLASVKSYRATVVLD</sequence>
<name>A0AAV0ZRD0_VICFA</name>
<evidence type="ECO:0000313" key="6">
    <source>
        <dbReference type="EMBL" id="CAI8609491.1"/>
    </source>
</evidence>
<keyword evidence="1" id="KW-0812">Transmembrane</keyword>
<evidence type="ECO:0000313" key="5">
    <source>
        <dbReference type="EMBL" id="CAI8609302.1"/>
    </source>
</evidence>
<gene>
    <name evidence="3" type="ORF">VFH_I480960</name>
    <name evidence="4" type="ORF">VFH_II179160</name>
    <name evidence="5" type="ORF">VFH_IV126440</name>
    <name evidence="6" type="ORF">VFH_IV136000</name>
</gene>
<evidence type="ECO:0000313" key="7">
    <source>
        <dbReference type="Proteomes" id="UP001157006"/>
    </source>
</evidence>